<gene>
    <name evidence="1" type="ORF">DFL_004679</name>
</gene>
<dbReference type="GeneID" id="93586990"/>
<keyword evidence="2" id="KW-1185">Reference proteome</keyword>
<reference evidence="1 2" key="1">
    <citation type="submission" date="2019-01" db="EMBL/GenBank/DDBJ databases">
        <title>Intercellular communication is required for trap formation in the nematode-trapping fungus Duddingtonia flagrans.</title>
        <authorList>
            <person name="Youssar L."/>
            <person name="Wernet V."/>
            <person name="Hensel N."/>
            <person name="Hildebrandt H.-G."/>
            <person name="Fischer R."/>
        </authorList>
    </citation>
    <scope>NUCLEOTIDE SEQUENCE [LARGE SCALE GENOMIC DNA]</scope>
    <source>
        <strain evidence="1 2">CBS H-5679</strain>
    </source>
</reference>
<accession>A0A437A574</accession>
<sequence>MADSLKDQTIYVRYIPSQQWLEDQLRNIFPPGSNFQVNESQVDDSDRWVLKVPKELSEPQIRDLQRKARKENTV</sequence>
<proteinExistence type="predicted"/>
<evidence type="ECO:0000313" key="1">
    <source>
        <dbReference type="EMBL" id="RVD86401.1"/>
    </source>
</evidence>
<protein>
    <submittedName>
        <fullName evidence="1">Uncharacterized protein</fullName>
    </submittedName>
</protein>
<evidence type="ECO:0000313" key="2">
    <source>
        <dbReference type="Proteomes" id="UP000283090"/>
    </source>
</evidence>
<comment type="caution">
    <text evidence="1">The sequence shown here is derived from an EMBL/GenBank/DDBJ whole genome shotgun (WGS) entry which is preliminary data.</text>
</comment>
<name>A0A437A574_ARTFL</name>
<dbReference type="AlphaFoldDB" id="A0A437A574"/>
<dbReference type="EMBL" id="SAEB01000006">
    <property type="protein sequence ID" value="RVD86401.1"/>
    <property type="molecule type" value="Genomic_DNA"/>
</dbReference>
<dbReference type="OrthoDB" id="5396681at2759"/>
<organism evidence="1 2">
    <name type="scientific">Arthrobotrys flagrans</name>
    <name type="common">Nematode-trapping fungus</name>
    <name type="synonym">Trichothecium flagrans</name>
    <dbReference type="NCBI Taxonomy" id="97331"/>
    <lineage>
        <taxon>Eukaryota</taxon>
        <taxon>Fungi</taxon>
        <taxon>Dikarya</taxon>
        <taxon>Ascomycota</taxon>
        <taxon>Pezizomycotina</taxon>
        <taxon>Orbiliomycetes</taxon>
        <taxon>Orbiliales</taxon>
        <taxon>Orbiliaceae</taxon>
        <taxon>Arthrobotrys</taxon>
    </lineage>
</organism>
<dbReference type="RefSeq" id="XP_067491945.1">
    <property type="nucleotide sequence ID" value="XM_067633813.1"/>
</dbReference>
<dbReference type="Proteomes" id="UP000283090">
    <property type="component" value="Unassembled WGS sequence"/>
</dbReference>
<dbReference type="VEuPathDB" id="FungiDB:DFL_004679"/>